<dbReference type="Gene3D" id="3.40.50.720">
    <property type="entry name" value="NAD(P)-binding Rossmann-like Domain"/>
    <property type="match status" value="1"/>
</dbReference>
<evidence type="ECO:0000259" key="6">
    <source>
        <dbReference type="Pfam" id="PF00107"/>
    </source>
</evidence>
<dbReference type="GO" id="GO:0046872">
    <property type="term" value="F:metal ion binding"/>
    <property type="evidence" value="ECO:0007669"/>
    <property type="project" value="UniProtKB-KW"/>
</dbReference>
<feature type="domain" description="Alcohol dehydrogenase-like N-terminal" evidence="7">
    <location>
        <begin position="23"/>
        <end position="132"/>
    </location>
</feature>
<dbReference type="OrthoDB" id="9769198at2"/>
<dbReference type="Pfam" id="PF00107">
    <property type="entry name" value="ADH_zinc_N"/>
    <property type="match status" value="1"/>
</dbReference>
<protein>
    <submittedName>
        <fullName evidence="8">Alcohol dehydrogenase GroES domain protein</fullName>
    </submittedName>
</protein>
<dbReference type="CDD" id="cd08242">
    <property type="entry name" value="MDR_like"/>
    <property type="match status" value="1"/>
</dbReference>
<comment type="cofactor">
    <cofactor evidence="1">
        <name>Zn(2+)</name>
        <dbReference type="ChEBI" id="CHEBI:29105"/>
    </cofactor>
</comment>
<dbReference type="AlphaFoldDB" id="A0A160SYS3"/>
<proteinExistence type="inferred from homology"/>
<keyword evidence="9" id="KW-1185">Reference proteome</keyword>
<keyword evidence="4" id="KW-0862">Zinc</keyword>
<dbReference type="EMBL" id="LN890655">
    <property type="protein sequence ID" value="CUS02486.1"/>
    <property type="molecule type" value="Genomic_DNA"/>
</dbReference>
<dbReference type="PANTHER" id="PTHR43350:SF2">
    <property type="entry name" value="GROES-LIKE ZINC-BINDING ALCOHOL DEHYDROGENASE FAMILY PROTEIN"/>
    <property type="match status" value="1"/>
</dbReference>
<dbReference type="InterPro" id="IPR036291">
    <property type="entry name" value="NAD(P)-bd_dom_sf"/>
</dbReference>
<evidence type="ECO:0000313" key="9">
    <source>
        <dbReference type="Proteomes" id="UP000215027"/>
    </source>
</evidence>
<evidence type="ECO:0000256" key="4">
    <source>
        <dbReference type="ARBA" id="ARBA00022833"/>
    </source>
</evidence>
<evidence type="ECO:0000256" key="5">
    <source>
        <dbReference type="ARBA" id="ARBA00023002"/>
    </source>
</evidence>
<organism evidence="8 9">
    <name type="scientific">Candidatus Promineifilum breve</name>
    <dbReference type="NCBI Taxonomy" id="1806508"/>
    <lineage>
        <taxon>Bacteria</taxon>
        <taxon>Bacillati</taxon>
        <taxon>Chloroflexota</taxon>
        <taxon>Ardenticatenia</taxon>
        <taxon>Candidatus Promineifilales</taxon>
        <taxon>Candidatus Promineifilaceae</taxon>
        <taxon>Candidatus Promineifilum</taxon>
    </lineage>
</organism>
<dbReference type="InterPro" id="IPR013154">
    <property type="entry name" value="ADH-like_N"/>
</dbReference>
<dbReference type="SUPFAM" id="SSF50129">
    <property type="entry name" value="GroES-like"/>
    <property type="match status" value="1"/>
</dbReference>
<feature type="domain" description="Alcohol dehydrogenase-like C-terminal" evidence="6">
    <location>
        <begin position="172"/>
        <end position="278"/>
    </location>
</feature>
<dbReference type="InterPro" id="IPR011032">
    <property type="entry name" value="GroES-like_sf"/>
</dbReference>
<name>A0A160SYS3_9CHLR</name>
<dbReference type="Gene3D" id="3.90.180.10">
    <property type="entry name" value="Medium-chain alcohol dehydrogenases, catalytic domain"/>
    <property type="match status" value="1"/>
</dbReference>
<evidence type="ECO:0000256" key="3">
    <source>
        <dbReference type="ARBA" id="ARBA00022723"/>
    </source>
</evidence>
<dbReference type="GO" id="GO:0016491">
    <property type="term" value="F:oxidoreductase activity"/>
    <property type="evidence" value="ECO:0007669"/>
    <property type="project" value="UniProtKB-KW"/>
</dbReference>
<sequence>MQALTLHAGCLAFQADWPAPTPGPDEALIRVTLAGVCSTDLEMVKGYVAGFSGVLGHEFVGVVERTGAAETAEWIGRRVVGSINIGCRRCRVCLGEGPEHCPNRTTLGIHNRDGVFADLVTLPVVNLLPVPQSVADEAAVFTEPLAAALRIREQIKLRPTDRIAVVGPGRLGLLVAQVLALGAGDVVVLGRRPESLALPARLGLRTGLVDEQPDDSADLVVEATGNDAGFAHSLRIVRPQGTLVLKSTFHGNADVNLTKLVVGEIAVRGSRCGPFAPALRLLEASVGGDTAARLGVQVRPLIDAEYLLRDGLRAFDHAARPGARKVLLRPT</sequence>
<evidence type="ECO:0000256" key="1">
    <source>
        <dbReference type="ARBA" id="ARBA00001947"/>
    </source>
</evidence>
<dbReference type="Pfam" id="PF08240">
    <property type="entry name" value="ADH_N"/>
    <property type="match status" value="1"/>
</dbReference>
<comment type="similarity">
    <text evidence="2">Belongs to the zinc-containing alcohol dehydrogenase family.</text>
</comment>
<dbReference type="InterPro" id="IPR013149">
    <property type="entry name" value="ADH-like_C"/>
</dbReference>
<dbReference type="Proteomes" id="UP000215027">
    <property type="component" value="Chromosome I"/>
</dbReference>
<gene>
    <name evidence="8" type="ORF">CFX0092_A0619</name>
</gene>
<evidence type="ECO:0000256" key="2">
    <source>
        <dbReference type="ARBA" id="ARBA00008072"/>
    </source>
</evidence>
<evidence type="ECO:0000313" key="8">
    <source>
        <dbReference type="EMBL" id="CUS02486.1"/>
    </source>
</evidence>
<keyword evidence="3" id="KW-0479">Metal-binding</keyword>
<reference evidence="8" key="1">
    <citation type="submission" date="2016-01" db="EMBL/GenBank/DDBJ databases">
        <authorList>
            <person name="Mcilroy J.S."/>
            <person name="Karst M S."/>
            <person name="Albertsen M."/>
        </authorList>
    </citation>
    <scope>NUCLEOTIDE SEQUENCE</scope>
    <source>
        <strain evidence="8">Cfx-K</strain>
    </source>
</reference>
<dbReference type="SUPFAM" id="SSF51735">
    <property type="entry name" value="NAD(P)-binding Rossmann-fold domains"/>
    <property type="match status" value="1"/>
</dbReference>
<dbReference type="RefSeq" id="WP_095042103.1">
    <property type="nucleotide sequence ID" value="NZ_LN890655.1"/>
</dbReference>
<keyword evidence="5" id="KW-0560">Oxidoreductase</keyword>
<evidence type="ECO:0000259" key="7">
    <source>
        <dbReference type="Pfam" id="PF08240"/>
    </source>
</evidence>
<accession>A0A160SYS3</accession>
<dbReference type="PANTHER" id="PTHR43350">
    <property type="entry name" value="NAD-DEPENDENT ALCOHOL DEHYDROGENASE"/>
    <property type="match status" value="1"/>
</dbReference>
<dbReference type="KEGG" id="pbf:CFX0092_A0619"/>